<feature type="domain" description="HTH arsR-type" evidence="1">
    <location>
        <begin position="7"/>
        <end position="104"/>
    </location>
</feature>
<dbReference type="SUPFAM" id="SSF46785">
    <property type="entry name" value="Winged helix' DNA-binding domain"/>
    <property type="match status" value="1"/>
</dbReference>
<reference evidence="3" key="1">
    <citation type="journal article" date="2019" name="Int. J. Syst. Evol. Microbiol.">
        <title>The Global Catalogue of Microorganisms (GCM) 10K type strain sequencing project: providing services to taxonomists for standard genome sequencing and annotation.</title>
        <authorList>
            <consortium name="The Broad Institute Genomics Platform"/>
            <consortium name="The Broad Institute Genome Sequencing Center for Infectious Disease"/>
            <person name="Wu L."/>
            <person name="Ma J."/>
        </authorList>
    </citation>
    <scope>NUCLEOTIDE SEQUENCE [LARGE SCALE GENOMIC DNA]</scope>
    <source>
        <strain evidence="3">JCM 14718</strain>
    </source>
</reference>
<name>A0ABP4SJD6_9ACTN</name>
<organism evidence="2 3">
    <name type="scientific">Fodinicola feengrottensis</name>
    <dbReference type="NCBI Taxonomy" id="435914"/>
    <lineage>
        <taxon>Bacteria</taxon>
        <taxon>Bacillati</taxon>
        <taxon>Actinomycetota</taxon>
        <taxon>Actinomycetes</taxon>
        <taxon>Mycobacteriales</taxon>
        <taxon>Fodinicola</taxon>
    </lineage>
</organism>
<evidence type="ECO:0000313" key="2">
    <source>
        <dbReference type="EMBL" id="GAA1673116.1"/>
    </source>
</evidence>
<dbReference type="Gene3D" id="1.10.10.10">
    <property type="entry name" value="Winged helix-like DNA-binding domain superfamily/Winged helix DNA-binding domain"/>
    <property type="match status" value="1"/>
</dbReference>
<dbReference type="PRINTS" id="PR00778">
    <property type="entry name" value="HTHARSR"/>
</dbReference>
<dbReference type="CDD" id="cd00090">
    <property type="entry name" value="HTH_ARSR"/>
    <property type="match status" value="1"/>
</dbReference>
<dbReference type="InterPro" id="IPR036388">
    <property type="entry name" value="WH-like_DNA-bd_sf"/>
</dbReference>
<dbReference type="RefSeq" id="WP_163568826.1">
    <property type="nucleotide sequence ID" value="NZ_BAAANY010000008.1"/>
</dbReference>
<dbReference type="InterPro" id="IPR036390">
    <property type="entry name" value="WH_DNA-bd_sf"/>
</dbReference>
<dbReference type="EMBL" id="BAAANY010000008">
    <property type="protein sequence ID" value="GAA1673116.1"/>
    <property type="molecule type" value="Genomic_DNA"/>
</dbReference>
<evidence type="ECO:0000313" key="3">
    <source>
        <dbReference type="Proteomes" id="UP001500618"/>
    </source>
</evidence>
<dbReference type="Proteomes" id="UP001500618">
    <property type="component" value="Unassembled WGS sequence"/>
</dbReference>
<gene>
    <name evidence="2" type="ORF">GCM10009765_23040</name>
</gene>
<accession>A0ABP4SJD6</accession>
<dbReference type="PROSITE" id="PS50987">
    <property type="entry name" value="HTH_ARSR_2"/>
    <property type="match status" value="1"/>
</dbReference>
<dbReference type="InterPro" id="IPR001845">
    <property type="entry name" value="HTH_ArsR_DNA-bd_dom"/>
</dbReference>
<protein>
    <submittedName>
        <fullName evidence="2">Helix-turn-helix transcriptional regulator</fullName>
    </submittedName>
</protein>
<evidence type="ECO:0000259" key="1">
    <source>
        <dbReference type="PROSITE" id="PS50987"/>
    </source>
</evidence>
<dbReference type="SMART" id="SM00418">
    <property type="entry name" value="HTH_ARSR"/>
    <property type="match status" value="1"/>
</dbReference>
<sequence length="115" mass="12314">MSSDGRHPPIETVTLTDVFGALADPVRLLAVRTLAGLGSSPCNDLYRAAGLTIGRSTFSHHQKILREAGLIHERIDGARRILSIRTDDLDSRFPGLLAVIATETAPHDGTTTGRS</sequence>
<dbReference type="InterPro" id="IPR011991">
    <property type="entry name" value="ArsR-like_HTH"/>
</dbReference>
<keyword evidence="3" id="KW-1185">Reference proteome</keyword>
<comment type="caution">
    <text evidence="2">The sequence shown here is derived from an EMBL/GenBank/DDBJ whole genome shotgun (WGS) entry which is preliminary data.</text>
</comment>
<proteinExistence type="predicted"/>